<dbReference type="InterPro" id="IPR003012">
    <property type="entry name" value="Tet_transcr_reg_TetR"/>
</dbReference>
<accession>A0A1V4D7E7</accession>
<dbReference type="PANTHER" id="PTHR30055:SF151">
    <property type="entry name" value="TRANSCRIPTIONAL REGULATORY PROTEIN"/>
    <property type="match status" value="1"/>
</dbReference>
<dbReference type="RefSeq" id="WP_053048396.1">
    <property type="nucleotide sequence ID" value="NZ_LAKD02000027.1"/>
</dbReference>
<dbReference type="OrthoDB" id="329481at2"/>
<dbReference type="GO" id="GO:0045892">
    <property type="term" value="P:negative regulation of DNA-templated transcription"/>
    <property type="evidence" value="ECO:0007669"/>
    <property type="project" value="InterPro"/>
</dbReference>
<dbReference type="GO" id="GO:0003700">
    <property type="term" value="F:DNA-binding transcription factor activity"/>
    <property type="evidence" value="ECO:0007669"/>
    <property type="project" value="TreeGrafter"/>
</dbReference>
<dbReference type="Proteomes" id="UP000033615">
    <property type="component" value="Unassembled WGS sequence"/>
</dbReference>
<keyword evidence="8" id="KW-1185">Reference proteome</keyword>
<dbReference type="Gene3D" id="1.10.357.10">
    <property type="entry name" value="Tetracycline Repressor, domain 2"/>
    <property type="match status" value="1"/>
</dbReference>
<organism evidence="7 8">
    <name type="scientific">Streptomyces antioxidans</name>
    <dbReference type="NCBI Taxonomy" id="1507734"/>
    <lineage>
        <taxon>Bacteria</taxon>
        <taxon>Bacillati</taxon>
        <taxon>Actinomycetota</taxon>
        <taxon>Actinomycetes</taxon>
        <taxon>Kitasatosporales</taxon>
        <taxon>Streptomycetaceae</taxon>
        <taxon>Streptomyces</taxon>
    </lineage>
</organism>
<protein>
    <submittedName>
        <fullName evidence="7">TetR family transcriptional regulator</fullName>
    </submittedName>
</protein>
<gene>
    <name evidence="7" type="ORF">VT50_0210485</name>
</gene>
<dbReference type="InterPro" id="IPR004111">
    <property type="entry name" value="Repressor_TetR_C"/>
</dbReference>
<dbReference type="PRINTS" id="PR00400">
    <property type="entry name" value="TETREPRESSOR"/>
</dbReference>
<dbReference type="GO" id="GO:0000976">
    <property type="term" value="F:transcription cis-regulatory region binding"/>
    <property type="evidence" value="ECO:0007669"/>
    <property type="project" value="TreeGrafter"/>
</dbReference>
<dbReference type="GO" id="GO:0046677">
    <property type="term" value="P:response to antibiotic"/>
    <property type="evidence" value="ECO:0007669"/>
    <property type="project" value="InterPro"/>
</dbReference>
<proteinExistence type="predicted"/>
<comment type="caution">
    <text evidence="7">The sequence shown here is derived from an EMBL/GenBank/DDBJ whole genome shotgun (WGS) entry which is preliminary data.</text>
</comment>
<dbReference type="Pfam" id="PF00440">
    <property type="entry name" value="TetR_N"/>
    <property type="match status" value="1"/>
</dbReference>
<keyword evidence="1" id="KW-0678">Repressor</keyword>
<dbReference type="PANTHER" id="PTHR30055">
    <property type="entry name" value="HTH-TYPE TRANSCRIPTIONAL REGULATOR RUTR"/>
    <property type="match status" value="1"/>
</dbReference>
<name>A0A1V4D7E7_9ACTN</name>
<dbReference type="SUPFAM" id="SSF48498">
    <property type="entry name" value="Tetracyclin repressor-like, C-terminal domain"/>
    <property type="match status" value="1"/>
</dbReference>
<evidence type="ECO:0000259" key="6">
    <source>
        <dbReference type="PROSITE" id="PS50977"/>
    </source>
</evidence>
<feature type="domain" description="HTH tetR-type" evidence="6">
    <location>
        <begin position="13"/>
        <end position="73"/>
    </location>
</feature>
<sequence>MAARGTGRGRRVGLTREKVIAAAVTMIDRDGPDAFSLRRLATELGIENMSLYNHVPNKEALLDGVAEALLAGIAFPEEEGGTWQKRIRAHAAAFRAAAKQHPKAFPLVLTRPTQSPAALEAMRSTLACLDELRLAPEEMVHVLRGYTAFMVGSIMRELGYAIYLGAMDSDQVQQRTEAIAASGDPILTATAPYLADSDHDAEFAYGLELMISGLAAKVGVPYEAQGRPRPRVST</sequence>
<keyword evidence="2" id="KW-0805">Transcription regulation</keyword>
<evidence type="ECO:0000256" key="3">
    <source>
        <dbReference type="ARBA" id="ARBA00023125"/>
    </source>
</evidence>
<evidence type="ECO:0000313" key="7">
    <source>
        <dbReference type="EMBL" id="OPF80966.1"/>
    </source>
</evidence>
<evidence type="ECO:0000256" key="2">
    <source>
        <dbReference type="ARBA" id="ARBA00023015"/>
    </source>
</evidence>
<dbReference type="InterPro" id="IPR050109">
    <property type="entry name" value="HTH-type_TetR-like_transc_reg"/>
</dbReference>
<feature type="DNA-binding region" description="H-T-H motif" evidence="5">
    <location>
        <begin position="36"/>
        <end position="55"/>
    </location>
</feature>
<reference evidence="7" key="1">
    <citation type="submission" date="2016-12" db="EMBL/GenBank/DDBJ databases">
        <title>Genome sequence of Streptomyces antioxidans MUSC 164.</title>
        <authorList>
            <person name="Lee L.-H."/>
            <person name="Ser H.-L."/>
        </authorList>
    </citation>
    <scope>NUCLEOTIDE SEQUENCE [LARGE SCALE GENOMIC DNA]</scope>
    <source>
        <strain evidence="7">MUSC 164</strain>
    </source>
</reference>
<keyword evidence="4" id="KW-0804">Transcription</keyword>
<dbReference type="InterPro" id="IPR001647">
    <property type="entry name" value="HTH_TetR"/>
</dbReference>
<dbReference type="InterPro" id="IPR036271">
    <property type="entry name" value="Tet_transcr_reg_TetR-rel_C_sf"/>
</dbReference>
<evidence type="ECO:0000313" key="8">
    <source>
        <dbReference type="Proteomes" id="UP000033615"/>
    </source>
</evidence>
<dbReference type="AlphaFoldDB" id="A0A1V4D7E7"/>
<dbReference type="SUPFAM" id="SSF46689">
    <property type="entry name" value="Homeodomain-like"/>
    <property type="match status" value="1"/>
</dbReference>
<dbReference type="EMBL" id="LAKD02000027">
    <property type="protein sequence ID" value="OPF80966.1"/>
    <property type="molecule type" value="Genomic_DNA"/>
</dbReference>
<evidence type="ECO:0000256" key="5">
    <source>
        <dbReference type="PROSITE-ProRule" id="PRU00335"/>
    </source>
</evidence>
<evidence type="ECO:0000256" key="1">
    <source>
        <dbReference type="ARBA" id="ARBA00022491"/>
    </source>
</evidence>
<evidence type="ECO:0000256" key="4">
    <source>
        <dbReference type="ARBA" id="ARBA00023163"/>
    </source>
</evidence>
<keyword evidence="3 5" id="KW-0238">DNA-binding</keyword>
<dbReference type="PROSITE" id="PS50977">
    <property type="entry name" value="HTH_TETR_2"/>
    <property type="match status" value="1"/>
</dbReference>
<dbReference type="Pfam" id="PF02909">
    <property type="entry name" value="TetR_C_1"/>
    <property type="match status" value="1"/>
</dbReference>
<dbReference type="InterPro" id="IPR009057">
    <property type="entry name" value="Homeodomain-like_sf"/>
</dbReference>